<keyword evidence="2" id="KW-0812">Transmembrane</keyword>
<dbReference type="InterPro" id="IPR006683">
    <property type="entry name" value="Thioestr_dom"/>
</dbReference>
<evidence type="ECO:0000313" key="5">
    <source>
        <dbReference type="Proteomes" id="UP000199086"/>
    </source>
</evidence>
<keyword evidence="2" id="KW-0472">Membrane</keyword>
<feature type="domain" description="Thioesterase" evidence="3">
    <location>
        <begin position="56"/>
        <end position="126"/>
    </location>
</feature>
<evidence type="ECO:0000256" key="1">
    <source>
        <dbReference type="ARBA" id="ARBA00022801"/>
    </source>
</evidence>
<dbReference type="STRING" id="1577474.GA0111570_102377"/>
<dbReference type="EMBL" id="FMYF01000002">
    <property type="protein sequence ID" value="SDB80586.1"/>
    <property type="molecule type" value="Genomic_DNA"/>
</dbReference>
<dbReference type="CDD" id="cd03443">
    <property type="entry name" value="PaaI_thioesterase"/>
    <property type="match status" value="1"/>
</dbReference>
<name>A0A1G6GHD0_9ACTN</name>
<dbReference type="OrthoDB" id="4408355at2"/>
<dbReference type="NCBIfam" id="TIGR00369">
    <property type="entry name" value="unchar_dom_1"/>
    <property type="match status" value="1"/>
</dbReference>
<gene>
    <name evidence="4" type="ORF">GA0111570_102377</name>
</gene>
<accession>A0A1G6GHD0</accession>
<reference evidence="4 5" key="1">
    <citation type="submission" date="2016-06" db="EMBL/GenBank/DDBJ databases">
        <authorList>
            <person name="Olsen C.W."/>
            <person name="Carey S."/>
            <person name="Hinshaw L."/>
            <person name="Karasin A.I."/>
        </authorList>
    </citation>
    <scope>NUCLEOTIDE SEQUENCE [LARGE SCALE GENOMIC DNA]</scope>
    <source>
        <strain evidence="4 5">LZ-22</strain>
    </source>
</reference>
<dbReference type="Proteomes" id="UP000199086">
    <property type="component" value="Unassembled WGS sequence"/>
</dbReference>
<protein>
    <submittedName>
        <fullName evidence="4">Uncharacterized domain 1-containing protein</fullName>
    </submittedName>
</protein>
<dbReference type="InterPro" id="IPR003736">
    <property type="entry name" value="PAAI_dom"/>
</dbReference>
<dbReference type="Gene3D" id="3.10.129.10">
    <property type="entry name" value="Hotdog Thioesterase"/>
    <property type="match status" value="1"/>
</dbReference>
<sequence length="136" mass="14920">MSDPDFHRQWADFYEDVDDVAVSLGLEPVSADDQHVHLKMALRPNIRQIAGMFSAASLFGLADVCATWLAMRHVPQGQFPLLVQSSTNLLTNASSGYAHAVARLVKMGRTIVVAQVDVTDDDDRLLAVVTNTMVPR</sequence>
<feature type="transmembrane region" description="Helical" evidence="2">
    <location>
        <begin position="49"/>
        <end position="71"/>
    </location>
</feature>
<dbReference type="SUPFAM" id="SSF54637">
    <property type="entry name" value="Thioesterase/thiol ester dehydrase-isomerase"/>
    <property type="match status" value="1"/>
</dbReference>
<dbReference type="GO" id="GO:0016289">
    <property type="term" value="F:acyl-CoA hydrolase activity"/>
    <property type="evidence" value="ECO:0007669"/>
    <property type="project" value="UniProtKB-ARBA"/>
</dbReference>
<dbReference type="Pfam" id="PF03061">
    <property type="entry name" value="4HBT"/>
    <property type="match status" value="1"/>
</dbReference>
<dbReference type="InterPro" id="IPR029069">
    <property type="entry name" value="HotDog_dom_sf"/>
</dbReference>
<evidence type="ECO:0000259" key="3">
    <source>
        <dbReference type="Pfam" id="PF03061"/>
    </source>
</evidence>
<dbReference type="RefSeq" id="WP_092606796.1">
    <property type="nucleotide sequence ID" value="NZ_FMYF01000002.1"/>
</dbReference>
<evidence type="ECO:0000256" key="2">
    <source>
        <dbReference type="SAM" id="Phobius"/>
    </source>
</evidence>
<organism evidence="4 5">
    <name type="scientific">Raineyella antarctica</name>
    <dbReference type="NCBI Taxonomy" id="1577474"/>
    <lineage>
        <taxon>Bacteria</taxon>
        <taxon>Bacillati</taxon>
        <taxon>Actinomycetota</taxon>
        <taxon>Actinomycetes</taxon>
        <taxon>Propionibacteriales</taxon>
        <taxon>Propionibacteriaceae</taxon>
        <taxon>Raineyella</taxon>
    </lineage>
</organism>
<evidence type="ECO:0000313" key="4">
    <source>
        <dbReference type="EMBL" id="SDB80586.1"/>
    </source>
</evidence>
<keyword evidence="5" id="KW-1185">Reference proteome</keyword>
<keyword evidence="2" id="KW-1133">Transmembrane helix</keyword>
<dbReference type="AlphaFoldDB" id="A0A1G6GHD0"/>
<keyword evidence="1" id="KW-0378">Hydrolase</keyword>
<proteinExistence type="predicted"/>